<proteinExistence type="predicted"/>
<dbReference type="SMART" id="SM00344">
    <property type="entry name" value="HTH_ASNC"/>
    <property type="match status" value="1"/>
</dbReference>
<evidence type="ECO:0000313" key="5">
    <source>
        <dbReference type="EMBL" id="QNN48814.1"/>
    </source>
</evidence>
<keyword evidence="1" id="KW-0805">Transcription regulation</keyword>
<dbReference type="InterPro" id="IPR000485">
    <property type="entry name" value="AsnC-type_HTH_dom"/>
</dbReference>
<dbReference type="InterPro" id="IPR019888">
    <property type="entry name" value="Tscrpt_reg_AsnC-like"/>
</dbReference>
<name>A0A7G9QZN9_9MICO</name>
<keyword evidence="6" id="KW-1185">Reference proteome</keyword>
<accession>A0A7G9QZN9</accession>
<dbReference type="PRINTS" id="PR00033">
    <property type="entry name" value="HTHASNC"/>
</dbReference>
<dbReference type="AlphaFoldDB" id="A0A7G9QZN9"/>
<evidence type="ECO:0000259" key="4">
    <source>
        <dbReference type="PROSITE" id="PS50956"/>
    </source>
</evidence>
<dbReference type="EMBL" id="CP060712">
    <property type="protein sequence ID" value="QNN48814.1"/>
    <property type="molecule type" value="Genomic_DNA"/>
</dbReference>
<dbReference type="Pfam" id="PF01037">
    <property type="entry name" value="AsnC_trans_reg"/>
    <property type="match status" value="1"/>
</dbReference>
<dbReference type="GO" id="GO:0043200">
    <property type="term" value="P:response to amino acid"/>
    <property type="evidence" value="ECO:0007669"/>
    <property type="project" value="TreeGrafter"/>
</dbReference>
<dbReference type="PROSITE" id="PS50956">
    <property type="entry name" value="HTH_ASNC_2"/>
    <property type="match status" value="1"/>
</dbReference>
<dbReference type="Proteomes" id="UP000515976">
    <property type="component" value="Chromosome"/>
</dbReference>
<dbReference type="PANTHER" id="PTHR30154:SF45">
    <property type="entry name" value="TRANSCRIPTIONAL REGULATORY PROTEIN (PROBABLY ASNC-FAMILY)-RELATED"/>
    <property type="match status" value="1"/>
</dbReference>
<evidence type="ECO:0000256" key="3">
    <source>
        <dbReference type="ARBA" id="ARBA00023163"/>
    </source>
</evidence>
<sequence>MDDLDRAILRCLLADGRATFHEIGRRVRLSPPAVKRRVDRMLARGEISHFTAVIDPGSLGWEVEAYVEIYYDGNVLKDELATSLAGIPQVVGVWNVSGDADALVHVMAGSIAELEDTIEQIRRTDRLQRTRSAIVLSRLFERSLG</sequence>
<organism evidence="5 6">
    <name type="scientific">Phycicoccus endophyticus</name>
    <dbReference type="NCBI Taxonomy" id="1690220"/>
    <lineage>
        <taxon>Bacteria</taxon>
        <taxon>Bacillati</taxon>
        <taxon>Actinomycetota</taxon>
        <taxon>Actinomycetes</taxon>
        <taxon>Micrococcales</taxon>
        <taxon>Intrasporangiaceae</taxon>
        <taxon>Phycicoccus</taxon>
    </lineage>
</organism>
<feature type="domain" description="HTH asnC-type" evidence="4">
    <location>
        <begin position="1"/>
        <end position="62"/>
    </location>
</feature>
<dbReference type="SUPFAM" id="SSF54909">
    <property type="entry name" value="Dimeric alpha+beta barrel"/>
    <property type="match status" value="1"/>
</dbReference>
<dbReference type="GO" id="GO:0005829">
    <property type="term" value="C:cytosol"/>
    <property type="evidence" value="ECO:0007669"/>
    <property type="project" value="TreeGrafter"/>
</dbReference>
<keyword evidence="2" id="KW-0238">DNA-binding</keyword>
<evidence type="ECO:0000313" key="6">
    <source>
        <dbReference type="Proteomes" id="UP000515976"/>
    </source>
</evidence>
<dbReference type="InterPro" id="IPR011008">
    <property type="entry name" value="Dimeric_a/b-barrel"/>
</dbReference>
<dbReference type="Pfam" id="PF13404">
    <property type="entry name" value="HTH_AsnC-type"/>
    <property type="match status" value="1"/>
</dbReference>
<reference evidence="5 6" key="1">
    <citation type="submission" date="2020-08" db="EMBL/GenBank/DDBJ databases">
        <title>Genome sequence of Phycicoccus endophyticus JCM 31784T.</title>
        <authorList>
            <person name="Hyun D.-W."/>
            <person name="Bae J.-W."/>
        </authorList>
    </citation>
    <scope>NUCLEOTIDE SEQUENCE [LARGE SCALE GENOMIC DNA]</scope>
    <source>
        <strain evidence="5 6">JCM 31784</strain>
    </source>
</reference>
<dbReference type="InterPro" id="IPR036390">
    <property type="entry name" value="WH_DNA-bd_sf"/>
</dbReference>
<dbReference type="Gene3D" id="3.30.70.920">
    <property type="match status" value="1"/>
</dbReference>
<dbReference type="SUPFAM" id="SSF46785">
    <property type="entry name" value="Winged helix' DNA-binding domain"/>
    <property type="match status" value="1"/>
</dbReference>
<gene>
    <name evidence="5" type="ORF">H9L10_11020</name>
</gene>
<dbReference type="GO" id="GO:0043565">
    <property type="term" value="F:sequence-specific DNA binding"/>
    <property type="evidence" value="ECO:0007669"/>
    <property type="project" value="InterPro"/>
</dbReference>
<keyword evidence="3" id="KW-0804">Transcription</keyword>
<dbReference type="KEGG" id="pei:H9L10_11020"/>
<evidence type="ECO:0000256" key="2">
    <source>
        <dbReference type="ARBA" id="ARBA00023125"/>
    </source>
</evidence>
<dbReference type="InterPro" id="IPR019887">
    <property type="entry name" value="Tscrpt_reg_AsnC/Lrp_C"/>
</dbReference>
<dbReference type="Gene3D" id="1.10.10.10">
    <property type="entry name" value="Winged helix-like DNA-binding domain superfamily/Winged helix DNA-binding domain"/>
    <property type="match status" value="1"/>
</dbReference>
<dbReference type="RefSeq" id="WP_166102600.1">
    <property type="nucleotide sequence ID" value="NZ_BMMY01000008.1"/>
</dbReference>
<dbReference type="InterPro" id="IPR036388">
    <property type="entry name" value="WH-like_DNA-bd_sf"/>
</dbReference>
<dbReference type="PANTHER" id="PTHR30154">
    <property type="entry name" value="LEUCINE-RESPONSIVE REGULATORY PROTEIN"/>
    <property type="match status" value="1"/>
</dbReference>
<evidence type="ECO:0000256" key="1">
    <source>
        <dbReference type="ARBA" id="ARBA00023015"/>
    </source>
</evidence>
<protein>
    <submittedName>
        <fullName evidence="5">Lrp/AsnC family transcriptional regulator</fullName>
    </submittedName>
</protein>